<evidence type="ECO:0000259" key="21">
    <source>
        <dbReference type="PROSITE" id="PS50917"/>
    </source>
</evidence>
<dbReference type="GO" id="GO:0003723">
    <property type="term" value="F:RNA binding"/>
    <property type="evidence" value="ECO:0007669"/>
    <property type="project" value="UniProtKB-UniRule"/>
</dbReference>
<dbReference type="GO" id="GO:0003714">
    <property type="term" value="F:transcription corepressor activity"/>
    <property type="evidence" value="ECO:0007669"/>
    <property type="project" value="UniProtKB-ARBA"/>
</dbReference>
<keyword evidence="23" id="KW-1185">Reference proteome</keyword>
<feature type="compositionally biased region" description="Basic and acidic residues" evidence="19">
    <location>
        <begin position="807"/>
        <end position="821"/>
    </location>
</feature>
<dbReference type="FunFam" id="3.30.70.330:FF:000088">
    <property type="entry name" value="msx2-interacting protein-like isoform X1"/>
    <property type="match status" value="1"/>
</dbReference>
<keyword evidence="14" id="KW-0539">Nucleus</keyword>
<dbReference type="GO" id="GO:0060047">
    <property type="term" value="P:heart contraction"/>
    <property type="evidence" value="ECO:0007669"/>
    <property type="project" value="Ensembl"/>
</dbReference>
<feature type="region of interest" description="Disordered" evidence="19">
    <location>
        <begin position="2201"/>
        <end position="2231"/>
    </location>
</feature>
<dbReference type="InterPro" id="IPR000504">
    <property type="entry name" value="RRM_dom"/>
</dbReference>
<feature type="region of interest" description="Disordered" evidence="19">
    <location>
        <begin position="118"/>
        <end position="161"/>
    </location>
</feature>
<evidence type="ECO:0000313" key="23">
    <source>
        <dbReference type="Proteomes" id="UP000694546"/>
    </source>
</evidence>
<comment type="subcellular location">
    <subcellularLocation>
        <location evidence="1">Nucleus</location>
    </subcellularLocation>
</comment>
<feature type="compositionally biased region" description="Low complexity" evidence="19">
    <location>
        <begin position="3034"/>
        <end position="3044"/>
    </location>
</feature>
<feature type="compositionally biased region" description="Polar residues" evidence="19">
    <location>
        <begin position="2568"/>
        <end position="2578"/>
    </location>
</feature>
<feature type="domain" description="RRM" evidence="20">
    <location>
        <begin position="575"/>
        <end position="647"/>
    </location>
</feature>
<feature type="region of interest" description="Disordered" evidence="19">
    <location>
        <begin position="2758"/>
        <end position="2785"/>
    </location>
</feature>
<evidence type="ECO:0000256" key="18">
    <source>
        <dbReference type="PROSITE-ProRule" id="PRU00176"/>
    </source>
</evidence>
<dbReference type="PROSITE" id="PS50917">
    <property type="entry name" value="SPOC"/>
    <property type="match status" value="1"/>
</dbReference>
<dbReference type="InterPro" id="IPR012921">
    <property type="entry name" value="SPOC_C"/>
</dbReference>
<keyword evidence="11" id="KW-0238">DNA-binding</keyword>
<feature type="compositionally biased region" description="Basic and acidic residues" evidence="19">
    <location>
        <begin position="940"/>
        <end position="963"/>
    </location>
</feature>
<evidence type="ECO:0000256" key="2">
    <source>
        <dbReference type="ARBA" id="ARBA00005387"/>
    </source>
</evidence>
<dbReference type="InterPro" id="IPR034175">
    <property type="entry name" value="SHARP_RRM4"/>
</dbReference>
<feature type="compositionally biased region" description="Pro residues" evidence="19">
    <location>
        <begin position="2210"/>
        <end position="2226"/>
    </location>
</feature>
<dbReference type="InterPro" id="IPR010912">
    <property type="entry name" value="SPOC_met"/>
</dbReference>
<gene>
    <name evidence="22" type="primary">spen</name>
</gene>
<evidence type="ECO:0000256" key="12">
    <source>
        <dbReference type="ARBA" id="ARBA00023159"/>
    </source>
</evidence>
<accession>A0A8C5FGZ1</accession>
<feature type="compositionally biased region" description="Basic and acidic residues" evidence="19">
    <location>
        <begin position="2365"/>
        <end position="2388"/>
    </location>
</feature>
<evidence type="ECO:0000256" key="10">
    <source>
        <dbReference type="ARBA" id="ARBA00023054"/>
    </source>
</evidence>
<feature type="region of interest" description="Disordered" evidence="19">
    <location>
        <begin position="1041"/>
        <end position="1062"/>
    </location>
</feature>
<dbReference type="PANTHER" id="PTHR23189">
    <property type="entry name" value="RNA RECOGNITION MOTIF-CONTAINING"/>
    <property type="match status" value="1"/>
</dbReference>
<dbReference type="GeneTree" id="ENSGT00940000157087"/>
<feature type="compositionally biased region" description="Basic and acidic residues" evidence="19">
    <location>
        <begin position="753"/>
        <end position="781"/>
    </location>
</feature>
<evidence type="ECO:0000256" key="13">
    <source>
        <dbReference type="ARBA" id="ARBA00023163"/>
    </source>
</evidence>
<dbReference type="SMART" id="SM00360">
    <property type="entry name" value="RRM"/>
    <property type="match status" value="4"/>
</dbReference>
<evidence type="ECO:0000256" key="14">
    <source>
        <dbReference type="ARBA" id="ARBA00023242"/>
    </source>
</evidence>
<evidence type="ECO:0000313" key="22">
    <source>
        <dbReference type="Ensembl" id="ENSGMOP00000036092.1"/>
    </source>
</evidence>
<feature type="region of interest" description="Disordered" evidence="19">
    <location>
        <begin position="2038"/>
        <end position="2061"/>
    </location>
</feature>
<dbReference type="Gene3D" id="3.30.70.330">
    <property type="match status" value="4"/>
</dbReference>
<organism evidence="22 23">
    <name type="scientific">Gadus morhua</name>
    <name type="common">Atlantic cod</name>
    <dbReference type="NCBI Taxonomy" id="8049"/>
    <lineage>
        <taxon>Eukaryota</taxon>
        <taxon>Metazoa</taxon>
        <taxon>Chordata</taxon>
        <taxon>Craniata</taxon>
        <taxon>Vertebrata</taxon>
        <taxon>Euteleostomi</taxon>
        <taxon>Actinopterygii</taxon>
        <taxon>Neopterygii</taxon>
        <taxon>Teleostei</taxon>
        <taxon>Neoteleostei</taxon>
        <taxon>Acanthomorphata</taxon>
        <taxon>Zeiogadaria</taxon>
        <taxon>Gadariae</taxon>
        <taxon>Gadiformes</taxon>
        <taxon>Gadoidei</taxon>
        <taxon>Gadidae</taxon>
        <taxon>Gadus</taxon>
    </lineage>
</organism>
<feature type="domain" description="RRM" evidence="20">
    <location>
        <begin position="6"/>
        <end position="81"/>
    </location>
</feature>
<dbReference type="Pfam" id="PF20809">
    <property type="entry name" value="MINT_MID"/>
    <property type="match status" value="1"/>
</dbReference>
<feature type="compositionally biased region" description="Basic and acidic residues" evidence="19">
    <location>
        <begin position="1783"/>
        <end position="1799"/>
    </location>
</feature>
<dbReference type="InterPro" id="IPR034174">
    <property type="entry name" value="SHARP_RRM3"/>
</dbReference>
<dbReference type="CDD" id="cd21543">
    <property type="entry name" value="SPOC_SHARP"/>
    <property type="match status" value="1"/>
</dbReference>
<feature type="region of interest" description="Disordered" evidence="19">
    <location>
        <begin position="1671"/>
        <end position="1978"/>
    </location>
</feature>
<feature type="region of interest" description="Disordered" evidence="19">
    <location>
        <begin position="940"/>
        <end position="986"/>
    </location>
</feature>
<dbReference type="Ensembl" id="ENSGMOT00000059069.1">
    <property type="protein sequence ID" value="ENSGMOP00000036092.1"/>
    <property type="gene ID" value="ENSGMOG00000036574.1"/>
</dbReference>
<dbReference type="InterPro" id="IPR012677">
    <property type="entry name" value="Nucleotide-bd_a/b_plait_sf"/>
</dbReference>
<feature type="region of interest" description="Disordered" evidence="19">
    <location>
        <begin position="285"/>
        <end position="374"/>
    </location>
</feature>
<keyword evidence="12" id="KW-0010">Activator</keyword>
<dbReference type="Pfam" id="PF20810">
    <property type="entry name" value="MINT_RID"/>
    <property type="match status" value="1"/>
</dbReference>
<evidence type="ECO:0000256" key="17">
    <source>
        <dbReference type="ARBA" id="ARBA00078128"/>
    </source>
</evidence>
<proteinExistence type="inferred from homology"/>
<feature type="region of interest" description="Disordered" evidence="19">
    <location>
        <begin position="1254"/>
        <end position="1280"/>
    </location>
</feature>
<feature type="compositionally biased region" description="Polar residues" evidence="19">
    <location>
        <begin position="1936"/>
        <end position="1945"/>
    </location>
</feature>
<feature type="compositionally biased region" description="Low complexity" evidence="19">
    <location>
        <begin position="332"/>
        <end position="374"/>
    </location>
</feature>
<feature type="region of interest" description="Disordered" evidence="19">
    <location>
        <begin position="181"/>
        <end position="202"/>
    </location>
</feature>
<feature type="region of interest" description="Disordered" evidence="19">
    <location>
        <begin position="2143"/>
        <end position="2177"/>
    </location>
</feature>
<evidence type="ECO:0000256" key="16">
    <source>
        <dbReference type="ARBA" id="ARBA00075118"/>
    </source>
</evidence>
<feature type="compositionally biased region" description="Basic and acidic residues" evidence="19">
    <location>
        <begin position="2046"/>
        <end position="2061"/>
    </location>
</feature>
<feature type="region of interest" description="Disordered" evidence="19">
    <location>
        <begin position="3031"/>
        <end position="3064"/>
    </location>
</feature>
<feature type="compositionally biased region" description="Basic residues" evidence="19">
    <location>
        <begin position="1947"/>
        <end position="1956"/>
    </location>
</feature>
<keyword evidence="5" id="KW-0597">Phosphoprotein</keyword>
<name>A0A8C5FGZ1_GADMO</name>
<feature type="compositionally biased region" description="Basic residues" evidence="19">
    <location>
        <begin position="293"/>
        <end position="303"/>
    </location>
</feature>
<evidence type="ECO:0000256" key="8">
    <source>
        <dbReference type="ARBA" id="ARBA00022976"/>
    </source>
</evidence>
<protein>
    <recommendedName>
        <fullName evidence="15">Msx2-interacting protein</fullName>
    </recommendedName>
    <alternativeName>
        <fullName evidence="16">SMART/HDAC1-associated repressor protein</fullName>
    </alternativeName>
    <alternativeName>
        <fullName evidence="17">SPEN homolog</fullName>
    </alternativeName>
</protein>
<dbReference type="FunFam" id="2.40.290.10:FF:000002">
    <property type="entry name" value="Spen family transcriptional repressor"/>
    <property type="match status" value="1"/>
</dbReference>
<feature type="domain" description="RRM" evidence="20">
    <location>
        <begin position="393"/>
        <end position="466"/>
    </location>
</feature>
<feature type="region of interest" description="Disordered" evidence="19">
    <location>
        <begin position="2525"/>
        <end position="2549"/>
    </location>
</feature>
<dbReference type="Proteomes" id="UP000694546">
    <property type="component" value="Chromosome 7"/>
</dbReference>
<dbReference type="InterPro" id="IPR016194">
    <property type="entry name" value="SPOC-like_C_dom_sf"/>
</dbReference>
<feature type="region of interest" description="Disordered" evidence="19">
    <location>
        <begin position="2851"/>
        <end position="2937"/>
    </location>
</feature>
<evidence type="ECO:0000256" key="1">
    <source>
        <dbReference type="ARBA" id="ARBA00004123"/>
    </source>
</evidence>
<dbReference type="SUPFAM" id="SSF54928">
    <property type="entry name" value="RNA-binding domain, RBD"/>
    <property type="match status" value="2"/>
</dbReference>
<dbReference type="Pfam" id="PF07744">
    <property type="entry name" value="SPOC"/>
    <property type="match status" value="1"/>
</dbReference>
<evidence type="ECO:0000256" key="3">
    <source>
        <dbReference type="ARBA" id="ARBA00022481"/>
    </source>
</evidence>
<dbReference type="InterPro" id="IPR049093">
    <property type="entry name" value="MINT_RID"/>
</dbReference>
<comment type="similarity">
    <text evidence="2">Belongs to the RRM Spen family.</text>
</comment>
<dbReference type="FunFam" id="3.30.70.330:FF:000150">
    <property type="entry name" value="msx2-interacting protein-like isoform X1"/>
    <property type="match status" value="1"/>
</dbReference>
<dbReference type="InterPro" id="IPR049095">
    <property type="entry name" value="MINT_MID"/>
</dbReference>
<dbReference type="GO" id="GO:0007219">
    <property type="term" value="P:Notch signaling pathway"/>
    <property type="evidence" value="ECO:0007669"/>
    <property type="project" value="UniProtKB-KW"/>
</dbReference>
<dbReference type="CDD" id="cd12351">
    <property type="entry name" value="RRM4_SHARP"/>
    <property type="match status" value="1"/>
</dbReference>
<evidence type="ECO:0000256" key="11">
    <source>
        <dbReference type="ARBA" id="ARBA00023125"/>
    </source>
</evidence>
<keyword evidence="6" id="KW-0677">Repeat</keyword>
<dbReference type="PROSITE" id="PS50102">
    <property type="entry name" value="RRM"/>
    <property type="match status" value="4"/>
</dbReference>
<feature type="compositionally biased region" description="Polar residues" evidence="19">
    <location>
        <begin position="2657"/>
        <end position="2674"/>
    </location>
</feature>
<feature type="domain" description="SPOC" evidence="21">
    <location>
        <begin position="3332"/>
        <end position="3498"/>
    </location>
</feature>
<feature type="compositionally biased region" description="Polar residues" evidence="19">
    <location>
        <begin position="321"/>
        <end position="331"/>
    </location>
</feature>
<feature type="compositionally biased region" description="Basic and acidic residues" evidence="19">
    <location>
        <begin position="3139"/>
        <end position="3156"/>
    </location>
</feature>
<dbReference type="Gene3D" id="2.40.290.10">
    <property type="match status" value="1"/>
</dbReference>
<feature type="compositionally biased region" description="Basic and acidic residues" evidence="19">
    <location>
        <begin position="859"/>
        <end position="881"/>
    </location>
</feature>
<feature type="region of interest" description="Disordered" evidence="19">
    <location>
        <begin position="2802"/>
        <end position="2822"/>
    </location>
</feature>
<keyword evidence="7 18" id="KW-0694">RNA-binding</keyword>
<feature type="compositionally biased region" description="Basic and acidic residues" evidence="19">
    <location>
        <begin position="1848"/>
        <end position="1859"/>
    </location>
</feature>
<dbReference type="CDD" id="cd12348">
    <property type="entry name" value="RRM1_SHARP"/>
    <property type="match status" value="1"/>
</dbReference>
<feature type="compositionally biased region" description="Polar residues" evidence="19">
    <location>
        <begin position="797"/>
        <end position="806"/>
    </location>
</feature>
<evidence type="ECO:0000256" key="15">
    <source>
        <dbReference type="ARBA" id="ARBA00069486"/>
    </source>
</evidence>
<feature type="compositionally biased region" description="Polar residues" evidence="19">
    <location>
        <begin position="1868"/>
        <end position="1893"/>
    </location>
</feature>
<dbReference type="InterPro" id="IPR035979">
    <property type="entry name" value="RBD_domain_sf"/>
</dbReference>
<dbReference type="InterPro" id="IPR034172">
    <property type="entry name" value="SHARP_RRM1"/>
</dbReference>
<dbReference type="FunFam" id="3.30.70.330:FF:000143">
    <property type="entry name" value="msx2-interacting protein-like isoform X1"/>
    <property type="match status" value="1"/>
</dbReference>
<keyword evidence="3" id="KW-0488">Methylation</keyword>
<keyword evidence="8" id="KW-0914">Notch signaling pathway</keyword>
<evidence type="ECO:0000256" key="9">
    <source>
        <dbReference type="ARBA" id="ARBA00023015"/>
    </source>
</evidence>
<feature type="compositionally biased region" description="Basic residues" evidence="19">
    <location>
        <begin position="2340"/>
        <end position="2358"/>
    </location>
</feature>
<feature type="region of interest" description="Disordered" evidence="19">
    <location>
        <begin position="753"/>
        <end position="841"/>
    </location>
</feature>
<feature type="compositionally biased region" description="Basic and acidic residues" evidence="19">
    <location>
        <begin position="2582"/>
        <end position="2605"/>
    </location>
</feature>
<keyword evidence="13" id="KW-0804">Transcription</keyword>
<dbReference type="GO" id="GO:0003677">
    <property type="term" value="F:DNA binding"/>
    <property type="evidence" value="ECO:0007669"/>
    <property type="project" value="UniProtKB-KW"/>
</dbReference>
<evidence type="ECO:0000256" key="7">
    <source>
        <dbReference type="ARBA" id="ARBA00022884"/>
    </source>
</evidence>
<feature type="region of interest" description="Disordered" evidence="19">
    <location>
        <begin position="2643"/>
        <end position="2674"/>
    </location>
</feature>
<evidence type="ECO:0000256" key="19">
    <source>
        <dbReference type="SAM" id="MobiDB-lite"/>
    </source>
</evidence>
<evidence type="ECO:0000256" key="5">
    <source>
        <dbReference type="ARBA" id="ARBA00022553"/>
    </source>
</evidence>
<evidence type="ECO:0000256" key="6">
    <source>
        <dbReference type="ARBA" id="ARBA00022737"/>
    </source>
</evidence>
<reference evidence="22" key="1">
    <citation type="submission" date="2025-08" db="UniProtKB">
        <authorList>
            <consortium name="Ensembl"/>
        </authorList>
    </citation>
    <scope>IDENTIFICATION</scope>
</reference>
<feature type="region of interest" description="Disordered" evidence="19">
    <location>
        <begin position="2996"/>
        <end position="3018"/>
    </location>
</feature>
<feature type="compositionally biased region" description="Polar residues" evidence="19">
    <location>
        <begin position="181"/>
        <end position="190"/>
    </location>
</feature>
<dbReference type="CDD" id="cd12350">
    <property type="entry name" value="RRM3_SHARP"/>
    <property type="match status" value="1"/>
</dbReference>
<dbReference type="FunFam" id="3.30.70.330:FF:000118">
    <property type="entry name" value="msx2-interacting protein-like isoform X1"/>
    <property type="match status" value="1"/>
</dbReference>
<dbReference type="OrthoDB" id="6407164at2759"/>
<feature type="region of interest" description="Disordered" evidence="19">
    <location>
        <begin position="2561"/>
        <end position="2621"/>
    </location>
</feature>
<dbReference type="CDD" id="cd12349">
    <property type="entry name" value="RRM2_SHARP"/>
    <property type="match status" value="1"/>
</dbReference>
<feature type="region of interest" description="Disordered" evidence="19">
    <location>
        <begin position="3126"/>
        <end position="3161"/>
    </location>
</feature>
<dbReference type="OMA" id="RSQYEFQ"/>
<feature type="compositionally biased region" description="Polar residues" evidence="19">
    <location>
        <begin position="1756"/>
        <end position="1766"/>
    </location>
</feature>
<evidence type="ECO:0000256" key="4">
    <source>
        <dbReference type="ARBA" id="ARBA00022491"/>
    </source>
</evidence>
<keyword evidence="9" id="KW-0805">Transcription regulation</keyword>
<dbReference type="SUPFAM" id="SSF100939">
    <property type="entry name" value="SPOC domain-like"/>
    <property type="match status" value="1"/>
</dbReference>
<feature type="compositionally biased region" description="Basic and acidic residues" evidence="19">
    <location>
        <begin position="123"/>
        <end position="161"/>
    </location>
</feature>
<dbReference type="Pfam" id="PF00076">
    <property type="entry name" value="RRM_1"/>
    <property type="match status" value="3"/>
</dbReference>
<feature type="compositionally biased region" description="Basic and acidic residues" evidence="19">
    <location>
        <begin position="1957"/>
        <end position="1974"/>
    </location>
</feature>
<feature type="compositionally biased region" description="Basic residues" evidence="19">
    <location>
        <begin position="1813"/>
        <end position="1825"/>
    </location>
</feature>
<dbReference type="InterPro" id="IPR034173">
    <property type="entry name" value="SHARP_RRM2"/>
</dbReference>
<sequence>MVRETRHLWVGNLPENVREEKIIEHFKRYGRVESVKVLPKRGSEGGVAAFVDFVDIKSAQKAHNAINKMGDRDLRTDYNEPGTIPSAARGLDDSLSLGSRARDVSGFTRAAGGQVYVPPASLHNRDGRYERRLDGTGESRERAYDHGTYGHHDRAGSGSFERQRHYEADYYRDARDRTLGTSGASGSLTPSGSVVSASAGSGGSGGVGGAIVSCAAGSSGGAGGAVGAVVGSGGSTSSVIGFYRAHSRSPCRFETPEPRYESGRARESFTLASVVHRDLYRDDRGRHVERTYRQSRSRSRSAHSRNPSPERLAGQTAGLAGQTTVLAGQTLGSRSRSSSSDSMSSDSSSTSGSDSSTSSSDDSPARSVQSAAVPAPSALALSSLDKDEPRKSFGIKVQNLPVRSTDTSLKDGLFHEFKKHGKVTSVQIHGASEERYGLVFFRQQEDQEKAQGASKGKLFFGMQIEVVAWNGPETESENEFRPLDERIDEFHPKATRTLFIGNLEKTTSYHDLLNIFQRFGEIVDIDIKKVNGAPQYAFLQYCDIASVCKAIKKMDGEYLGSNRLKLGFGKSMPTTCVWLDGLASNTTEQFLTRHFCRYGHVAKVVFDRMKGMALILYNNIEYAQAAVKEAKGWKIGGNKVKVDFANQESQMAFYRSMQASGQDIRDFYDLLTDRRDERRSQYEFSAERTYYDNVRTSTTYTEDPRRKYPTRSREFYGEWDPYQGDYYDPQYFEDPREYREYRADPYEQDIRKYSYLQRERERERERFETDHGRDHGRRTIERSQSPAHIPPHRLASPTASPSLSERIQSDSERRLCCRSSERSGSCSSVSPPRFEKPDKTHAERYNKLDKLEKDRTFDVERGNVSDKEKRVGRKDKVDKQMLKKLKASSPNSQEVEPEVERDVCPVAAFQSKSIKTQKEACGKVKVDILPCVVQLTRVKESKEGKTIGHAAPEKRRPKGESDSHPLASPSEEQRSPSCTTEFSKGDIPKLGKVEKKTLSSVIDVVEKDAKLKTKKLGKSEAGFDSLSVDIDRLAARKRRFEDSVGKPNRQKRHAEKEDNRQETCLVGDSSQELIDEKSLVLKRIHKRDHSKDNCEHIVSVYSPKDRKDSETNSIGLTLELQSRLGSLHEYSMDSLEKSYVQMECGLSKGQSSSILTKLFDDSNSDAEYKEQKPGSLETADSIVQYKETTECNKDLVSHFEQMKRCKKQTESSSWLGPKVVKPDTFAKSQSPPCNEAYDFEKDCMPCDLRKSDLNEGNVSSSKRKKLEQSDTEVFSPESEPNICSPPHLHEAVQQNITSLSASQVSTREEEGGAQISLSFIKKEQRSSPIADEKTFPHIESLKYNLDLTTRDFQSTDTEFSKLKSALLGCDKELLHRWERKIKSDSVRMEMTSPTSIVKHDTIHANLAEVQSDSDEYSEGKNDLPSTNASLSYILREREDKCPDHKLSGSLEKNKFYSFALDKTITPDTKALLERAKTLYSSREENWSFLPTCFPSTDSCSDKEKVELAPRPIPSWYMKKKKIRTNSEGKLCDKKDELKPQEQERKELFASRFLHSSIFEQDSLRLQRLERKDQDIQTGASKPLAKLSTTELQPVSGSVNIPQEPKVLFHSRFLELQQQKDKDHPAHDAENVPIEIKAELPNGNNDLCVIASDQVHKMNTESVHSVVDVPFSPQITSPRETSPPLMKDSKAPEEDEEEHILDSSQPQSPLKDVNSVVTKLPENSPLALSEPEFQEEEKVTLSNTKLKIGSGGDHKTPTSGSSLSSFDGETPEFRLTESITTEPKTGDEESKQCKESEADKYLSSQPLESDIKLLPKRKQPKNKRARAAGSGLRSKRISQIPPSKKPVTRKSERIDKEKLKRASSPLEISKTSEGKNTPIQASDLEQTLDSSLVQGRTRRRNVKSVYATLNEGEQAGKEVIEPLRSMRKRGSDKDQVQQDGPNQSVITRRGRPPKRGGRQGEEVSPVKEDQPKMMEQDVDLGVSSTSLEILKTSEEWCSPVTQKVQQPQVKKASKIGRVHLVAEESDSASNELLETKLEEDSVLSGKLSEKEEARKKDFDVHTTSEEEMIRVDVTPSQIKPPEKITKIKTARLKRNAKQLTDEKSHNLKNLEIRVSVDDVKCLLRSEENESVSFEAATITKTIPGLEDNKGTKSVSPQKETKENSSVEMEDLSETETPIDPSANLIARQMELEQAVQNIAKFSTGQQSQPLKEPPAETPSLPPTPLEPPNEVEVEKKALPACETELAAAIDSITSEDISAEPEGFTAPPRYTDVISTVISPATNEIRKPVKRLAFNKNLTADQAVAPLTPAAKPVLSEMKAGPSTAASPEVSKIQATETVKKMGKVKTKTVKKPRSRKGVAIKINKTSKEVIETEASHSKLPESIPEDHQTTNPKAVPAASTAGASVVTALATCRQDISSAMKVDTPKEAEQPVMEQPVPQESAFHLGTNKASSSRKCVQAAKQPDLTIAPSPAPPIPLSQFIAPPLHHGKSITPDWLPKSEGSKMFGPHSPHAAVVTLSEQAVTSLAGPQGNPALPPDTKASDTDPSSSTLRKILMEPKYVSALKNKDMPNTSLTSVLSEPSPRMEKKNSLETVDSRHVHPEEPHHLSPQPQYPKPSPLTESRQNYGEKIQHTVISSPSTSVISRIPIPYDSEDTPRISLSNRNTGQSLPKQKFRTNSNENSRYHVLDTMNDVPRGRSVVENTPYSTAASQGLRVNTSEGVVVLSYSGQKTEGPQRLRAKISPIPPASAGDIEFQQSVSKSHIKQEPIPPSCQPSTPKGPPTPTIYGHTRGLLSGQSYNSQPVIASTKQENQRPEKYEVPYPTGSQGGVVKMFQPSGASSQVLMYNQAVIQSHGHTHGNRGPGTESAPKKMDMSRPAPHSNLSPRMSPHHTSLSSTCRSPGSGIPPDRPAPLMKQEPQSPRSIVKSPSPFVKACPPSSSPIGTSALGPCLSPLSPYSGMPHAHTEQSSVIMPPHNVANSMANEARLNTQPISAINYGRRSDSLPSPRTLPPHHPSTPKSSVIRDMALQSHLGPQGVVSGGINSSGSEEDRRHFNQGLPRPPVPQIQPDVIMMKNDQRSLRLDQYRDMHQRILLHQELGEQAAVDARQARPSELSTISPVSISAPSIRPFMGNNTTSTIKESPKALEGKNVHPSRTESRIMGGHASRPVMGSSLPQGVQRMHPGAAGSFPVYRDMLGFPSQFPRRPSVGMNRANRGIVSSQVHSENELGLRGKVSHSVIAGSLGGMDSTSEGSHLRHGSSVDLSHASRMQREAVSPSYQSPMALPAGMPHKADSSLQGPPAFLTTPPPTGLSIGAQRLHPEGKLEHSGHCSTDMVQLLKKYPIVWQGLLALKNDQAAVQLHFVSGNEVLAQCSLPPPEGGSMLRIVQRMRLEASQLDSVARRMTVENDYCLLLALPCGRDQEDVLSQTQALKTGFITYLQAKQAAGIINVPNPGSNQPAFVVQIFPPCEFSEVHLSHLAPDLLNSISSISPHLMIVIASV</sequence>
<feature type="region of interest" description="Disordered" evidence="19">
    <location>
        <begin position="859"/>
        <end position="899"/>
    </location>
</feature>
<feature type="compositionally biased region" description="Pro residues" evidence="19">
    <location>
        <begin position="2766"/>
        <end position="2782"/>
    </location>
</feature>
<evidence type="ECO:0000259" key="20">
    <source>
        <dbReference type="PROSITE" id="PS50102"/>
    </source>
</evidence>
<feature type="domain" description="RRM" evidence="20">
    <location>
        <begin position="496"/>
        <end position="571"/>
    </location>
</feature>
<feature type="compositionally biased region" description="Polar residues" evidence="19">
    <location>
        <begin position="2879"/>
        <end position="2898"/>
    </location>
</feature>
<keyword evidence="10" id="KW-0175">Coiled coil</keyword>
<reference evidence="22" key="2">
    <citation type="submission" date="2025-09" db="UniProtKB">
        <authorList>
            <consortium name="Ensembl"/>
        </authorList>
    </citation>
    <scope>IDENTIFICATION</scope>
</reference>
<keyword evidence="4" id="KW-0678">Repressor</keyword>
<feature type="region of interest" description="Disordered" evidence="19">
    <location>
        <begin position="2340"/>
        <end position="2398"/>
    </location>
</feature>
<dbReference type="GO" id="GO:0005634">
    <property type="term" value="C:nucleus"/>
    <property type="evidence" value="ECO:0007669"/>
    <property type="project" value="UniProtKB-SubCell"/>
</dbReference>